<dbReference type="Ensembl" id="ENSFCTT00005041399.1">
    <property type="protein sequence ID" value="ENSFCTP00005029362.1"/>
    <property type="gene ID" value="ENSFCTG00005014526.1"/>
</dbReference>
<evidence type="ECO:0000256" key="1">
    <source>
        <dbReference type="ARBA" id="ARBA00005439"/>
    </source>
</evidence>
<evidence type="ECO:0000313" key="8">
    <source>
        <dbReference type="Proteomes" id="UP000823872"/>
    </source>
</evidence>
<proteinExistence type="inferred from homology"/>
<reference evidence="7" key="3">
    <citation type="submission" date="2025-09" db="UniProtKB">
        <authorList>
            <consortium name="Ensembl"/>
        </authorList>
    </citation>
    <scope>IDENTIFICATION</scope>
    <source>
        <strain evidence="7">breed Abyssinian</strain>
    </source>
</reference>
<dbReference type="SUPFAM" id="SSF54364">
    <property type="entry name" value="Translation initiation factor IF3, N-terminal domain"/>
    <property type="match status" value="1"/>
</dbReference>
<evidence type="ECO:0000259" key="5">
    <source>
        <dbReference type="Pfam" id="PF00707"/>
    </source>
</evidence>
<accession>A0ABI7Y3K8</accession>
<dbReference type="SUPFAM" id="SSF55200">
    <property type="entry name" value="Translation initiation factor IF3, C-terminal domain"/>
    <property type="match status" value="1"/>
</dbReference>
<protein>
    <submittedName>
        <fullName evidence="7">Mitochondrial translational initiation factor 3</fullName>
    </submittedName>
</protein>
<dbReference type="Gene3D" id="3.30.110.10">
    <property type="entry name" value="Translation initiation factor 3 (IF-3), C-terminal domain"/>
    <property type="match status" value="1"/>
</dbReference>
<dbReference type="Pfam" id="PF00707">
    <property type="entry name" value="IF3_C"/>
    <property type="match status" value="1"/>
</dbReference>
<feature type="region of interest" description="Disordered" evidence="4">
    <location>
        <begin position="19"/>
        <end position="47"/>
    </location>
</feature>
<reference evidence="7 8" key="1">
    <citation type="submission" date="2021-02" db="EMBL/GenBank/DDBJ databases">
        <title>Safari Cat Assemblies.</title>
        <authorList>
            <person name="Bredemeyer K.R."/>
            <person name="Murphy W.J."/>
        </authorList>
    </citation>
    <scope>NUCLEOTIDE SEQUENCE [LARGE SCALE GENOMIC DNA]</scope>
</reference>
<dbReference type="InterPro" id="IPR019814">
    <property type="entry name" value="Translation_initiation_fac_3_N"/>
</dbReference>
<dbReference type="Proteomes" id="UP000823872">
    <property type="component" value="Chromosome A1"/>
</dbReference>
<keyword evidence="8" id="KW-1185">Reference proteome</keyword>
<feature type="compositionally biased region" description="Basic and acidic residues" evidence="4">
    <location>
        <begin position="26"/>
        <end position="35"/>
    </location>
</feature>
<evidence type="ECO:0000256" key="2">
    <source>
        <dbReference type="ARBA" id="ARBA00022540"/>
    </source>
</evidence>
<keyword evidence="3" id="KW-0648">Protein biosynthesis</keyword>
<dbReference type="GeneTree" id="ENSGT00390000014424"/>
<dbReference type="InterPro" id="IPR001288">
    <property type="entry name" value="Translation_initiation_fac_3"/>
</dbReference>
<evidence type="ECO:0000256" key="3">
    <source>
        <dbReference type="ARBA" id="ARBA00022917"/>
    </source>
</evidence>
<dbReference type="InterPro" id="IPR036788">
    <property type="entry name" value="T_IF-3_C_sf"/>
</dbReference>
<comment type="similarity">
    <text evidence="1">Belongs to the IF-3 family.</text>
</comment>
<feature type="domain" description="Translation initiation factor 3 N-terminal" evidence="6">
    <location>
        <begin position="137"/>
        <end position="204"/>
    </location>
</feature>
<dbReference type="Pfam" id="PF05198">
    <property type="entry name" value="IF3_N"/>
    <property type="match status" value="1"/>
</dbReference>
<keyword evidence="2" id="KW-0396">Initiation factor</keyword>
<reference evidence="7" key="2">
    <citation type="submission" date="2025-08" db="UniProtKB">
        <authorList>
            <consortium name="Ensembl"/>
        </authorList>
    </citation>
    <scope>IDENTIFICATION</scope>
    <source>
        <strain evidence="7">breed Abyssinian</strain>
    </source>
</reference>
<dbReference type="Gene3D" id="3.10.20.80">
    <property type="entry name" value="Translation initiation factor 3 (IF-3), N-terminal domain"/>
    <property type="match status" value="1"/>
</dbReference>
<evidence type="ECO:0000259" key="6">
    <source>
        <dbReference type="Pfam" id="PF05198"/>
    </source>
</evidence>
<feature type="domain" description="Translation initiation factor 3 C-terminal" evidence="5">
    <location>
        <begin position="217"/>
        <end position="297"/>
    </location>
</feature>
<name>A0ABI7Y3K8_FELCA</name>
<dbReference type="PANTHER" id="PTHR10938:SF0">
    <property type="entry name" value="TRANSLATION INITIATION FACTOR IF-3, MITOCHONDRIAL"/>
    <property type="match status" value="1"/>
</dbReference>
<feature type="compositionally biased region" description="Basic and acidic residues" evidence="4">
    <location>
        <begin position="316"/>
        <end position="336"/>
    </location>
</feature>
<sequence length="336" mass="37761">MKPVEGDEQRRGVICRVPCKRTPGRHAGDQLRGEGQKPSAGRRPGPIHQMREDAVFGVGMATLLLKRLTLHTVKTGNNCIRCPGTYTLRQTAPARPSLRASGPRLSCPIHAKAFGTVADTQDERKKKKKNEPALSNIGRKIHERVIHVLDEAGNDLGNMHRADVIRLMNERDLRLVTRDSGAEPPQYQLLTGAQIHEERLRLRELGKAHPKPGPTLTKELTFSSNIGRHDLDTKSKQIQQWIEKKYRVQITIKKGKNVEPENKMEEICNQILQTMPGIATFSTRPQPVRGGKAVMCVLRHLSKKEENAYRETQGAQKEDPLNKENGNNRESDVVHP</sequence>
<evidence type="ECO:0000256" key="4">
    <source>
        <dbReference type="SAM" id="MobiDB-lite"/>
    </source>
</evidence>
<evidence type="ECO:0000313" key="7">
    <source>
        <dbReference type="Ensembl" id="ENSFCTP00005029362.1"/>
    </source>
</evidence>
<dbReference type="InterPro" id="IPR019815">
    <property type="entry name" value="Translation_initiation_fac_3_C"/>
</dbReference>
<dbReference type="PANTHER" id="PTHR10938">
    <property type="entry name" value="TRANSLATION INITIATION FACTOR IF-3"/>
    <property type="match status" value="1"/>
</dbReference>
<organism evidence="7 8">
    <name type="scientific">Felis catus</name>
    <name type="common">Cat</name>
    <name type="synonym">Felis silvestris catus</name>
    <dbReference type="NCBI Taxonomy" id="9685"/>
    <lineage>
        <taxon>Eukaryota</taxon>
        <taxon>Metazoa</taxon>
        <taxon>Chordata</taxon>
        <taxon>Craniata</taxon>
        <taxon>Vertebrata</taxon>
        <taxon>Euteleostomi</taxon>
        <taxon>Mammalia</taxon>
        <taxon>Eutheria</taxon>
        <taxon>Laurasiatheria</taxon>
        <taxon>Carnivora</taxon>
        <taxon>Feliformia</taxon>
        <taxon>Felidae</taxon>
        <taxon>Felinae</taxon>
        <taxon>Felis</taxon>
    </lineage>
</organism>
<feature type="region of interest" description="Disordered" evidence="4">
    <location>
        <begin position="306"/>
        <end position="336"/>
    </location>
</feature>
<dbReference type="InterPro" id="IPR036787">
    <property type="entry name" value="T_IF-3_N_sf"/>
</dbReference>
<gene>
    <name evidence="7" type="primary">MTIF3</name>
</gene>